<protein>
    <submittedName>
        <fullName evidence="3">Uncharacterized protein</fullName>
    </submittedName>
</protein>
<dbReference type="OrthoDB" id="9129333at2"/>
<accession>A0A1N6MZG3</accession>
<keyword evidence="1" id="KW-0732">Signal</keyword>
<feature type="chain" id="PRO_5012658682" evidence="1">
    <location>
        <begin position="21"/>
        <end position="130"/>
    </location>
</feature>
<organism evidence="3 4">
    <name type="scientific">Xenorhabdus innexi</name>
    <dbReference type="NCBI Taxonomy" id="290109"/>
    <lineage>
        <taxon>Bacteria</taxon>
        <taxon>Pseudomonadati</taxon>
        <taxon>Pseudomonadota</taxon>
        <taxon>Gammaproteobacteria</taxon>
        <taxon>Enterobacterales</taxon>
        <taxon>Morganellaceae</taxon>
        <taxon>Xenorhabdus</taxon>
    </lineage>
</organism>
<reference evidence="2 5" key="3">
    <citation type="journal article" date="2017" name="Nat. Microbiol.">
        <title>Natural product diversity associated with the nematode symbionts Photorhabdus and Xenorhabdus.</title>
        <authorList>
            <person name="Tobias N.J."/>
            <person name="Wolff H."/>
            <person name="Djahanschiri B."/>
            <person name="Grundmann F."/>
            <person name="Kronenwerth M."/>
            <person name="Shi Y.M."/>
            <person name="Simonyi S."/>
            <person name="Grun P."/>
            <person name="Shapiro-Ilan D."/>
            <person name="Pidot S.J."/>
            <person name="Stinear T.P."/>
            <person name="Ebersberger I."/>
            <person name="Bode H.B."/>
        </authorList>
    </citation>
    <scope>NUCLEOTIDE SEQUENCE [LARGE SCALE GENOMIC DNA]</scope>
    <source>
        <strain evidence="2 5">DSM 16336</strain>
    </source>
</reference>
<evidence type="ECO:0000313" key="4">
    <source>
        <dbReference type="Proteomes" id="UP000196435"/>
    </source>
</evidence>
<dbReference type="Proteomes" id="UP000224871">
    <property type="component" value="Unassembled WGS sequence"/>
</dbReference>
<keyword evidence="5" id="KW-1185">Reference proteome</keyword>
<feature type="signal peptide" evidence="1">
    <location>
        <begin position="1"/>
        <end position="20"/>
    </location>
</feature>
<name>A0A1N6MZG3_9GAMM</name>
<dbReference type="EMBL" id="FTLG01000197">
    <property type="protein sequence ID" value="SIP74159.1"/>
    <property type="molecule type" value="Genomic_DNA"/>
</dbReference>
<dbReference type="AlphaFoldDB" id="A0A1N6MZG3"/>
<evidence type="ECO:0000313" key="5">
    <source>
        <dbReference type="Proteomes" id="UP000224871"/>
    </source>
</evidence>
<proteinExistence type="predicted"/>
<reference evidence="3" key="1">
    <citation type="submission" date="2016-12" db="EMBL/GenBank/DDBJ databases">
        <authorList>
            <person name="Song W.-J."/>
            <person name="Kurnit D.M."/>
        </authorList>
    </citation>
    <scope>NUCLEOTIDE SEQUENCE [LARGE SCALE GENOMIC DNA]</scope>
    <source>
        <strain evidence="3">HGB1681</strain>
    </source>
</reference>
<sequence length="130" mass="14133">MLRKIAIALLFTFVTLPSFAEPSFTVDEITKTASVDNLDKVVEGCESGEGFFSIDGFQYSESGNTIDLIKFKSSDDKIFAIPTGFDKLSNADKQSVQKILKKGQLSFAKYAVCGSGGFMSLISLNVPLKK</sequence>
<evidence type="ECO:0000256" key="1">
    <source>
        <dbReference type="SAM" id="SignalP"/>
    </source>
</evidence>
<dbReference type="Proteomes" id="UP000196435">
    <property type="component" value="Unassembled WGS sequence"/>
</dbReference>
<dbReference type="RefSeq" id="WP_143706508.1">
    <property type="nucleotide sequence ID" value="NZ_CAWNQC010000276.1"/>
</dbReference>
<evidence type="ECO:0000313" key="2">
    <source>
        <dbReference type="EMBL" id="PHM30033.1"/>
    </source>
</evidence>
<evidence type="ECO:0000313" key="3">
    <source>
        <dbReference type="EMBL" id="SIP74159.1"/>
    </source>
</evidence>
<dbReference type="EMBL" id="NIBU01000075">
    <property type="protein sequence ID" value="PHM30033.1"/>
    <property type="molecule type" value="Genomic_DNA"/>
</dbReference>
<reference evidence="4" key="2">
    <citation type="submission" date="2016-12" db="EMBL/GenBank/DDBJ databases">
        <authorList>
            <person name="Gaudriault S."/>
        </authorList>
    </citation>
    <scope>NUCLEOTIDE SEQUENCE [LARGE SCALE GENOMIC DNA]</scope>
    <source>
        <strain evidence="4">HGB1681 (deposited as PTA-6826 in the American Type Culture Collection)</strain>
    </source>
</reference>
<gene>
    <name evidence="2" type="ORF">Xinn_03616</name>
    <name evidence="3" type="ORF">XIS1_540002</name>
</gene>